<dbReference type="EMBL" id="MTYJ01000269">
    <property type="protein sequence ID" value="OWA52470.1"/>
    <property type="molecule type" value="Genomic_DNA"/>
</dbReference>
<keyword evidence="2" id="KW-0813">Transport</keyword>
<feature type="domain" description="Importin N-terminal" evidence="6">
    <location>
        <begin position="27"/>
        <end position="107"/>
    </location>
</feature>
<dbReference type="Proteomes" id="UP000192578">
    <property type="component" value="Unassembled WGS sequence"/>
</dbReference>
<comment type="caution">
    <text evidence="7">The sequence shown here is derived from an EMBL/GenBank/DDBJ whole genome shotgun (WGS) entry which is preliminary data.</text>
</comment>
<dbReference type="InterPro" id="IPR001494">
    <property type="entry name" value="Importin-beta_N"/>
</dbReference>
<gene>
    <name evidence="7" type="ORF">BV898_16923</name>
</gene>
<accession>A0A9X6NE45</accession>
<dbReference type="OrthoDB" id="10263328at2759"/>
<protein>
    <submittedName>
        <fullName evidence="7">Importin subunit beta</fullName>
    </submittedName>
</protein>
<dbReference type="InterPro" id="IPR016024">
    <property type="entry name" value="ARM-type_fold"/>
</dbReference>
<name>A0A9X6NE45_HYPEX</name>
<evidence type="ECO:0000256" key="1">
    <source>
        <dbReference type="ARBA" id="ARBA00004496"/>
    </source>
</evidence>
<evidence type="ECO:0000256" key="4">
    <source>
        <dbReference type="ARBA" id="ARBA00022737"/>
    </source>
</evidence>
<dbReference type="PROSITE" id="PS50166">
    <property type="entry name" value="IMPORTIN_B_NT"/>
    <property type="match status" value="1"/>
</dbReference>
<dbReference type="GO" id="GO:0005737">
    <property type="term" value="C:cytoplasm"/>
    <property type="evidence" value="ECO:0007669"/>
    <property type="project" value="UniProtKB-SubCell"/>
</dbReference>
<evidence type="ECO:0000256" key="3">
    <source>
        <dbReference type="ARBA" id="ARBA00022490"/>
    </source>
</evidence>
<dbReference type="Pfam" id="PF13513">
    <property type="entry name" value="HEAT_EZ"/>
    <property type="match status" value="1"/>
</dbReference>
<proteinExistence type="predicted"/>
<evidence type="ECO:0000256" key="2">
    <source>
        <dbReference type="ARBA" id="ARBA00022448"/>
    </source>
</evidence>
<evidence type="ECO:0000313" key="8">
    <source>
        <dbReference type="Proteomes" id="UP000192578"/>
    </source>
</evidence>
<dbReference type="Pfam" id="PF25574">
    <property type="entry name" value="TPR_IMB1"/>
    <property type="match status" value="1"/>
</dbReference>
<dbReference type="SUPFAM" id="SSF48371">
    <property type="entry name" value="ARM repeat"/>
    <property type="match status" value="1"/>
</dbReference>
<keyword evidence="8" id="KW-1185">Reference proteome</keyword>
<keyword evidence="5" id="KW-0653">Protein transport</keyword>
<dbReference type="AlphaFoldDB" id="A0A9X6NE45"/>
<dbReference type="InterPro" id="IPR058584">
    <property type="entry name" value="IMB1_TNPO1-like_TPR"/>
</dbReference>
<sequence length="883" mass="97408">MEQGQPMDLKNAVEYLLSPDAAAQKLAEQTLSTLLTRDFERSVVQLSEIVKAHGASDTLRQSAALAFKNAISSKDVAVKVQREAAWRAISPAARNHIKQNILSALASEHAVMGRSAAQCVACVALIELAQNEWLEVIPQLVANVENPACGSVLKQSCLETIGYICEDAIFNSISQFAAVILRALVCGMRKDELSTETRLVATSALYNSVDFFGANFQDEAKRNEIMSVVCECTQSEDSRLKVKGLQCIVRIVQCHYDFMQPYMQQALFPIAIQAMSSDTTEVVLQGLEIWCTVCDEENQLDQEAHAAKESGQVASRKSYNFIVQQLPYVAPTLLQLLTRQPDLDDADDWSPSKAAAVCLMLIAECAGAEVLPHVAPFVASNIVNTDWRFRDAACVAFGAVLEGPDETLLMEMVSQAYDFLLSMLTDPCVAVRDSAAWVISKICRSLPQLMTERVRFFKTVPVLRENLSGAPGVAANVCSALGTLVQAAFDETQRSIKATPETFAFSPIFADIMEQLFNTTIRGDSAQSNLRTAAFTAIGDFVSCAPNDCYASVQKYTVQLLEQIRGTLAKEQSLSAHERQQYGDYCQHFFTLLQLCLKRLTPVDRTQVTDATVQMCCQMLALHQAHRSLTAEPEALFCLQVLVDLHPDDFFKYLEQLNPLILFALTCHYEHSMVNAALSLVSEICCHYEASVMHLVPLYVDHIIALITQLNDPSGLVKPHAIRTLGDVALSMGQHFYPFTVKSFECLRSIAQPQDTDVWILTLDAVLDASFGLFKCLELDRSESRQSMLREGAGFIIPLMTTATGLIAEIPDGCIGNCAQLMSALFKTFGREMLPAVDRPEFHVLLDRGKQLRGTSTRKFCSLTLKELKCLKETGSGMEAVAR</sequence>
<comment type="subcellular location">
    <subcellularLocation>
        <location evidence="1">Cytoplasm</location>
    </subcellularLocation>
</comment>
<dbReference type="SMART" id="SM00913">
    <property type="entry name" value="IBN_N"/>
    <property type="match status" value="1"/>
</dbReference>
<dbReference type="Pfam" id="PF03810">
    <property type="entry name" value="IBN_N"/>
    <property type="match status" value="1"/>
</dbReference>
<dbReference type="InterPro" id="IPR040122">
    <property type="entry name" value="Importin_beta"/>
</dbReference>
<keyword evidence="3" id="KW-0963">Cytoplasm</keyword>
<evidence type="ECO:0000313" key="7">
    <source>
        <dbReference type="EMBL" id="OWA52470.1"/>
    </source>
</evidence>
<evidence type="ECO:0000256" key="5">
    <source>
        <dbReference type="ARBA" id="ARBA00022927"/>
    </source>
</evidence>
<keyword evidence="4" id="KW-0677">Repeat</keyword>
<dbReference type="GO" id="GO:0031267">
    <property type="term" value="F:small GTPase binding"/>
    <property type="evidence" value="ECO:0007669"/>
    <property type="project" value="InterPro"/>
</dbReference>
<dbReference type="Gene3D" id="1.25.10.10">
    <property type="entry name" value="Leucine-rich Repeat Variant"/>
    <property type="match status" value="1"/>
</dbReference>
<organism evidence="7 8">
    <name type="scientific">Hypsibius exemplaris</name>
    <name type="common">Freshwater tardigrade</name>
    <dbReference type="NCBI Taxonomy" id="2072580"/>
    <lineage>
        <taxon>Eukaryota</taxon>
        <taxon>Metazoa</taxon>
        <taxon>Ecdysozoa</taxon>
        <taxon>Tardigrada</taxon>
        <taxon>Eutardigrada</taxon>
        <taxon>Parachela</taxon>
        <taxon>Hypsibioidea</taxon>
        <taxon>Hypsibiidae</taxon>
        <taxon>Hypsibius</taxon>
    </lineage>
</organism>
<evidence type="ECO:0000259" key="6">
    <source>
        <dbReference type="PROSITE" id="PS50166"/>
    </source>
</evidence>
<dbReference type="GO" id="GO:0006606">
    <property type="term" value="P:protein import into nucleus"/>
    <property type="evidence" value="ECO:0007669"/>
    <property type="project" value="InterPro"/>
</dbReference>
<dbReference type="PANTHER" id="PTHR10527">
    <property type="entry name" value="IMPORTIN BETA"/>
    <property type="match status" value="1"/>
</dbReference>
<dbReference type="InterPro" id="IPR011989">
    <property type="entry name" value="ARM-like"/>
</dbReference>
<reference evidence="8" key="1">
    <citation type="submission" date="2017-01" db="EMBL/GenBank/DDBJ databases">
        <title>Comparative genomics of anhydrobiosis in the tardigrade Hypsibius dujardini.</title>
        <authorList>
            <person name="Yoshida Y."/>
            <person name="Koutsovoulos G."/>
            <person name="Laetsch D."/>
            <person name="Stevens L."/>
            <person name="Kumar S."/>
            <person name="Horikawa D."/>
            <person name="Ishino K."/>
            <person name="Komine S."/>
            <person name="Tomita M."/>
            <person name="Blaxter M."/>
            <person name="Arakawa K."/>
        </authorList>
    </citation>
    <scope>NUCLEOTIDE SEQUENCE [LARGE SCALE GENOMIC DNA]</scope>
    <source>
        <strain evidence="8">Z151</strain>
    </source>
</reference>